<dbReference type="OrthoDB" id="7363897at2"/>
<dbReference type="AlphaFoldDB" id="A0A2R8B7K4"/>
<keyword evidence="2" id="KW-1185">Reference proteome</keyword>
<evidence type="ECO:0000313" key="2">
    <source>
        <dbReference type="Proteomes" id="UP000244924"/>
    </source>
</evidence>
<sequence length="67" mass="7516">MIELLISACLISGSDCREVSMLYDAQDVSLMTCMVMGQAEAARWQVDHPNYRIERYRCGIAGQSKSI</sequence>
<reference evidence="1 2" key="1">
    <citation type="submission" date="2018-03" db="EMBL/GenBank/DDBJ databases">
        <authorList>
            <person name="Keele B.F."/>
        </authorList>
    </citation>
    <scope>NUCLEOTIDE SEQUENCE [LARGE SCALE GENOMIC DNA]</scope>
    <source>
        <strain evidence="1 2">CECT 8626</strain>
    </source>
</reference>
<dbReference type="Proteomes" id="UP000244924">
    <property type="component" value="Unassembled WGS sequence"/>
</dbReference>
<dbReference type="EMBL" id="OMOQ01000001">
    <property type="protein sequence ID" value="SPH18503.1"/>
    <property type="molecule type" value="Genomic_DNA"/>
</dbReference>
<name>A0A2R8B7K4_9RHOB</name>
<accession>A0A2R8B7K4</accession>
<organism evidence="1 2">
    <name type="scientific">Albidovulum aquaemixtae</name>
    <dbReference type="NCBI Taxonomy" id="1542388"/>
    <lineage>
        <taxon>Bacteria</taxon>
        <taxon>Pseudomonadati</taxon>
        <taxon>Pseudomonadota</taxon>
        <taxon>Alphaproteobacteria</taxon>
        <taxon>Rhodobacterales</taxon>
        <taxon>Paracoccaceae</taxon>
        <taxon>Albidovulum</taxon>
    </lineage>
</organism>
<proteinExistence type="predicted"/>
<protein>
    <submittedName>
        <fullName evidence="1">Uncharacterized protein</fullName>
    </submittedName>
</protein>
<evidence type="ECO:0000313" key="1">
    <source>
        <dbReference type="EMBL" id="SPH18503.1"/>
    </source>
</evidence>
<dbReference type="RefSeq" id="WP_108852820.1">
    <property type="nucleotide sequence ID" value="NZ_OMOQ01000001.1"/>
</dbReference>
<gene>
    <name evidence="1" type="ORF">DEA8626_02042</name>
</gene>